<gene>
    <name evidence="2" type="primary">MMK1</name>
    <name evidence="2" type="ORF">SPIL2461_LOCUS20117</name>
</gene>
<protein>
    <submittedName>
        <fullName evidence="2">MMK1 protein</fullName>
    </submittedName>
</protein>
<evidence type="ECO:0000256" key="1">
    <source>
        <dbReference type="SAM" id="MobiDB-lite"/>
    </source>
</evidence>
<dbReference type="EMBL" id="CAJNIZ010045086">
    <property type="protein sequence ID" value="CAE7710021.1"/>
    <property type="molecule type" value="Genomic_DNA"/>
</dbReference>
<reference evidence="2" key="1">
    <citation type="submission" date="2021-02" db="EMBL/GenBank/DDBJ databases">
        <authorList>
            <person name="Dougan E. K."/>
            <person name="Rhodes N."/>
            <person name="Thang M."/>
            <person name="Chan C."/>
        </authorList>
    </citation>
    <scope>NUCLEOTIDE SEQUENCE</scope>
</reference>
<name>A0A812X1L1_SYMPI</name>
<comment type="caution">
    <text evidence="2">The sequence shown here is derived from an EMBL/GenBank/DDBJ whole genome shotgun (WGS) entry which is preliminary data.</text>
</comment>
<dbReference type="AlphaFoldDB" id="A0A812X1L1"/>
<evidence type="ECO:0000313" key="3">
    <source>
        <dbReference type="Proteomes" id="UP000649617"/>
    </source>
</evidence>
<proteinExistence type="predicted"/>
<feature type="non-terminal residue" evidence="2">
    <location>
        <position position="202"/>
    </location>
</feature>
<feature type="compositionally biased region" description="Basic and acidic residues" evidence="1">
    <location>
        <begin position="13"/>
        <end position="27"/>
    </location>
</feature>
<keyword evidence="3" id="KW-1185">Reference proteome</keyword>
<evidence type="ECO:0000313" key="2">
    <source>
        <dbReference type="EMBL" id="CAE7710021.1"/>
    </source>
</evidence>
<organism evidence="2 3">
    <name type="scientific">Symbiodinium pilosum</name>
    <name type="common">Dinoflagellate</name>
    <dbReference type="NCBI Taxonomy" id="2952"/>
    <lineage>
        <taxon>Eukaryota</taxon>
        <taxon>Sar</taxon>
        <taxon>Alveolata</taxon>
        <taxon>Dinophyceae</taxon>
        <taxon>Suessiales</taxon>
        <taxon>Symbiodiniaceae</taxon>
        <taxon>Symbiodinium</taxon>
    </lineage>
</organism>
<accession>A0A812X1L1</accession>
<dbReference type="Proteomes" id="UP000649617">
    <property type="component" value="Unassembled WGS sequence"/>
</dbReference>
<sequence length="202" mass="22607">SFTRGVPPPEEDEHVRGAPERRADHPHKGIAHCASRCLLEPDIWSHGHCPPELALQLGRPDWIRYPKELGAALCPRATYNFPPRHVRQKLQVVWSSDAGQLLSFTNLQMVFAEMQRLLRAVHVQLLCCSDHHLRNIGADVVPVLDCCFVASDVAMGGKLVSNCCAAHHLRHSLLGDHDGGPFRPAERRVLVSCSTTWAWRLQ</sequence>
<feature type="region of interest" description="Disordered" evidence="1">
    <location>
        <begin position="1"/>
        <end position="27"/>
    </location>
</feature>